<feature type="active site" description="Electrophile" evidence="8">
    <location>
        <position position="94"/>
    </location>
</feature>
<evidence type="ECO:0000256" key="7">
    <source>
        <dbReference type="ARBA" id="ARBA00023235"/>
    </source>
</evidence>
<keyword evidence="11" id="KW-1185">Reference proteome</keyword>
<evidence type="ECO:0000256" key="5">
    <source>
        <dbReference type="ARBA" id="ARBA00022490"/>
    </source>
</evidence>
<keyword evidence="7 8" id="KW-0413">Isomerase</keyword>
<dbReference type="GO" id="GO:0019563">
    <property type="term" value="P:glycerol catabolic process"/>
    <property type="evidence" value="ECO:0007669"/>
    <property type="project" value="TreeGrafter"/>
</dbReference>
<protein>
    <recommendedName>
        <fullName evidence="8 9">Triosephosphate isomerase</fullName>
        <shortName evidence="8">TIM</shortName>
        <shortName evidence="8">TPI</shortName>
        <ecNumber evidence="8 9">5.3.1.1</ecNumber>
    </recommendedName>
    <alternativeName>
        <fullName evidence="8">Triose-phosphate isomerase</fullName>
    </alternativeName>
</protein>
<feature type="binding site" evidence="8">
    <location>
        <position position="172"/>
    </location>
    <ligand>
        <name>substrate</name>
    </ligand>
</feature>
<evidence type="ECO:0000256" key="9">
    <source>
        <dbReference type="RuleBase" id="RU363013"/>
    </source>
</evidence>
<organism evidence="10 11">
    <name type="scientific">Methylobacter tundripaludum</name>
    <dbReference type="NCBI Taxonomy" id="173365"/>
    <lineage>
        <taxon>Bacteria</taxon>
        <taxon>Pseudomonadati</taxon>
        <taxon>Pseudomonadota</taxon>
        <taxon>Gammaproteobacteria</taxon>
        <taxon>Methylococcales</taxon>
        <taxon>Methylococcaceae</taxon>
        <taxon>Methylobacter</taxon>
    </lineage>
</organism>
<dbReference type="FunFam" id="3.20.20.70:FF:000016">
    <property type="entry name" value="Triosephosphate isomerase"/>
    <property type="match status" value="1"/>
</dbReference>
<keyword evidence="4 8" id="KW-0312">Gluconeogenesis</keyword>
<feature type="active site" description="Proton acceptor" evidence="8">
    <location>
        <position position="166"/>
    </location>
</feature>
<dbReference type="UniPathway" id="UPA00138"/>
<evidence type="ECO:0000256" key="2">
    <source>
        <dbReference type="ARBA" id="ARBA00004939"/>
    </source>
</evidence>
<keyword evidence="6 8" id="KW-0324">Glycolysis</keyword>
<dbReference type="HAMAP" id="MF_00147_B">
    <property type="entry name" value="TIM_B"/>
    <property type="match status" value="1"/>
</dbReference>
<dbReference type="OrthoDB" id="9809429at2"/>
<dbReference type="InterPro" id="IPR022896">
    <property type="entry name" value="TrioseP_Isoase_bac/euk"/>
</dbReference>
<proteinExistence type="inferred from homology"/>
<keyword evidence="5 8" id="KW-0963">Cytoplasm</keyword>
<dbReference type="UniPathway" id="UPA00109">
    <property type="reaction ID" value="UER00189"/>
</dbReference>
<evidence type="ECO:0000256" key="3">
    <source>
        <dbReference type="ARBA" id="ARBA00007422"/>
    </source>
</evidence>
<dbReference type="Gene3D" id="3.20.20.70">
    <property type="entry name" value="Aldolase class I"/>
    <property type="match status" value="1"/>
</dbReference>
<comment type="pathway">
    <text evidence="1 8 9">Carbohydrate degradation; glycolysis; D-glyceraldehyde 3-phosphate from glycerone phosphate: step 1/1.</text>
</comment>
<comment type="subcellular location">
    <subcellularLocation>
        <location evidence="8 9">Cytoplasm</location>
    </subcellularLocation>
</comment>
<dbReference type="InterPro" id="IPR020861">
    <property type="entry name" value="Triosephosphate_isomerase_AS"/>
</dbReference>
<comment type="catalytic activity">
    <reaction evidence="8 9">
        <text>D-glyceraldehyde 3-phosphate = dihydroxyacetone phosphate</text>
        <dbReference type="Rhea" id="RHEA:18585"/>
        <dbReference type="ChEBI" id="CHEBI:57642"/>
        <dbReference type="ChEBI" id="CHEBI:59776"/>
        <dbReference type="EC" id="5.3.1.1"/>
    </reaction>
</comment>
<name>A0A2S6H6W6_9GAMM</name>
<dbReference type="RefSeq" id="WP_104422487.1">
    <property type="nucleotide sequence ID" value="NZ_PTIY01000002.1"/>
</dbReference>
<sequence length="248" mass="26313">MRRSLVMGNWKMNGTLASAELLVKGIVAGLGENSADIAVCVPYVHVPKISELVKGTALALGAQNVADKPSGAFTGEISAAMLSEFNCKYALVGHSERRSYYGDTNESVAARFCQAQEQNIIPVLCVGETLEQREQDQTFAVIDAQLDAVISLAGIAAFGAAVIAYEPVWAIGTGKTATDEQAQEVHQYIRKYIAAKDQAIADQIQILYGGSAKPDNAKGLFAMPDIDGGLIGGASLDAESFLKIYHSI</sequence>
<accession>A0A2S6H6W6</accession>
<evidence type="ECO:0000313" key="11">
    <source>
        <dbReference type="Proteomes" id="UP000238071"/>
    </source>
</evidence>
<dbReference type="InterPro" id="IPR035990">
    <property type="entry name" value="TIM_sf"/>
</dbReference>
<dbReference type="PANTHER" id="PTHR21139">
    <property type="entry name" value="TRIOSEPHOSPHATE ISOMERASE"/>
    <property type="match status" value="1"/>
</dbReference>
<comment type="subunit">
    <text evidence="8 9">Homodimer.</text>
</comment>
<dbReference type="PROSITE" id="PS51440">
    <property type="entry name" value="TIM_2"/>
    <property type="match status" value="1"/>
</dbReference>
<dbReference type="GO" id="GO:0005829">
    <property type="term" value="C:cytosol"/>
    <property type="evidence" value="ECO:0007669"/>
    <property type="project" value="TreeGrafter"/>
</dbReference>
<gene>
    <name evidence="8" type="primary">tpiA</name>
    <name evidence="10" type="ORF">B0F88_102208</name>
</gene>
<evidence type="ECO:0000256" key="4">
    <source>
        <dbReference type="ARBA" id="ARBA00022432"/>
    </source>
</evidence>
<dbReference type="Proteomes" id="UP000238071">
    <property type="component" value="Unassembled WGS sequence"/>
</dbReference>
<comment type="similarity">
    <text evidence="3 8 9">Belongs to the triosephosphate isomerase family.</text>
</comment>
<comment type="pathway">
    <text evidence="2">Carbohydrate metabolism; erythritol degradation.</text>
</comment>
<dbReference type="AlphaFoldDB" id="A0A2S6H6W6"/>
<dbReference type="Pfam" id="PF00121">
    <property type="entry name" value="TIM"/>
    <property type="match status" value="1"/>
</dbReference>
<dbReference type="InterPro" id="IPR013785">
    <property type="entry name" value="Aldolase_TIM"/>
</dbReference>
<dbReference type="InterPro" id="IPR000652">
    <property type="entry name" value="Triosephosphate_isomerase"/>
</dbReference>
<evidence type="ECO:0000256" key="8">
    <source>
        <dbReference type="HAMAP-Rule" id="MF_00147"/>
    </source>
</evidence>
<comment type="pathway">
    <text evidence="8 9">Carbohydrate biosynthesis; gluconeogenesis.</text>
</comment>
<evidence type="ECO:0000256" key="1">
    <source>
        <dbReference type="ARBA" id="ARBA00004680"/>
    </source>
</evidence>
<evidence type="ECO:0000313" key="10">
    <source>
        <dbReference type="EMBL" id="PPK73229.1"/>
    </source>
</evidence>
<comment type="caution">
    <text evidence="10">The sequence shown here is derived from an EMBL/GenBank/DDBJ whole genome shotgun (WGS) entry which is preliminary data.</text>
</comment>
<feature type="binding site" evidence="8">
    <location>
        <begin position="232"/>
        <end position="233"/>
    </location>
    <ligand>
        <name>substrate</name>
    </ligand>
</feature>
<dbReference type="PANTHER" id="PTHR21139:SF42">
    <property type="entry name" value="TRIOSEPHOSPHATE ISOMERASE"/>
    <property type="match status" value="1"/>
</dbReference>
<dbReference type="CDD" id="cd00311">
    <property type="entry name" value="TIM"/>
    <property type="match status" value="1"/>
</dbReference>
<feature type="binding site" evidence="8">
    <location>
        <begin position="9"/>
        <end position="11"/>
    </location>
    <ligand>
        <name>substrate</name>
    </ligand>
</feature>
<dbReference type="EC" id="5.3.1.1" evidence="8 9"/>
<dbReference type="GO" id="GO:0004807">
    <property type="term" value="F:triose-phosphate isomerase activity"/>
    <property type="evidence" value="ECO:0007669"/>
    <property type="project" value="UniProtKB-UniRule"/>
</dbReference>
<comment type="function">
    <text evidence="8">Involved in the gluconeogenesis. Catalyzes stereospecifically the conversion of dihydroxyacetone phosphate (DHAP) to D-glyceraldehyde-3-phosphate (G3P).</text>
</comment>
<dbReference type="SUPFAM" id="SSF51351">
    <property type="entry name" value="Triosephosphate isomerase (TIM)"/>
    <property type="match status" value="1"/>
</dbReference>
<dbReference type="GO" id="GO:0006094">
    <property type="term" value="P:gluconeogenesis"/>
    <property type="evidence" value="ECO:0007669"/>
    <property type="project" value="UniProtKB-UniRule"/>
</dbReference>
<evidence type="ECO:0000256" key="6">
    <source>
        <dbReference type="ARBA" id="ARBA00023152"/>
    </source>
</evidence>
<dbReference type="EMBL" id="PTIY01000002">
    <property type="protein sequence ID" value="PPK73229.1"/>
    <property type="molecule type" value="Genomic_DNA"/>
</dbReference>
<dbReference type="NCBIfam" id="TIGR00419">
    <property type="entry name" value="tim"/>
    <property type="match status" value="1"/>
</dbReference>
<feature type="binding site" evidence="8">
    <location>
        <position position="211"/>
    </location>
    <ligand>
        <name>substrate</name>
    </ligand>
</feature>
<dbReference type="GO" id="GO:0006096">
    <property type="term" value="P:glycolytic process"/>
    <property type="evidence" value="ECO:0007669"/>
    <property type="project" value="UniProtKB-UniRule"/>
</dbReference>
<dbReference type="PROSITE" id="PS00171">
    <property type="entry name" value="TIM_1"/>
    <property type="match status" value="1"/>
</dbReference>
<reference evidence="10 11" key="1">
    <citation type="submission" date="2018-02" db="EMBL/GenBank/DDBJ databases">
        <title>Subsurface microbial communities from deep shales in Ohio and West Virginia, USA.</title>
        <authorList>
            <person name="Wrighton K."/>
        </authorList>
    </citation>
    <scope>NUCLEOTIDE SEQUENCE [LARGE SCALE GENOMIC DNA]</scope>
    <source>
        <strain evidence="10 11">OWC-G53F</strain>
    </source>
</reference>
<dbReference type="GO" id="GO:0046166">
    <property type="term" value="P:glyceraldehyde-3-phosphate biosynthetic process"/>
    <property type="evidence" value="ECO:0007669"/>
    <property type="project" value="TreeGrafter"/>
</dbReference>